<reference evidence="9 10" key="1">
    <citation type="submission" date="2019-04" db="EMBL/GenBank/DDBJ databases">
        <title>Draft genome sequence of Robertkochia marina CC-AMO-30D.</title>
        <authorList>
            <person name="Hameed A."/>
            <person name="Lin S.-Y."/>
            <person name="Shahina M."/>
            <person name="Lai W.-A."/>
            <person name="Young C.-C."/>
        </authorList>
    </citation>
    <scope>NUCLEOTIDE SEQUENCE [LARGE SCALE GENOMIC DNA]</scope>
    <source>
        <strain evidence="9 10">CC-AMO-30D</strain>
    </source>
</reference>
<dbReference type="PANTHER" id="PTHR33991:SF1">
    <property type="entry name" value="DNA REPAIR PROTEIN RECO"/>
    <property type="match status" value="1"/>
</dbReference>
<evidence type="ECO:0000256" key="3">
    <source>
        <dbReference type="ARBA" id="ARBA00022763"/>
    </source>
</evidence>
<dbReference type="NCBIfam" id="TIGR00613">
    <property type="entry name" value="reco"/>
    <property type="match status" value="1"/>
</dbReference>
<dbReference type="HAMAP" id="MF_00201">
    <property type="entry name" value="RecO"/>
    <property type="match status" value="1"/>
</dbReference>
<dbReference type="SUPFAM" id="SSF50249">
    <property type="entry name" value="Nucleic acid-binding proteins"/>
    <property type="match status" value="1"/>
</dbReference>
<dbReference type="AlphaFoldDB" id="A0A4S3M487"/>
<dbReference type="InterPro" id="IPR042242">
    <property type="entry name" value="RecO_C"/>
</dbReference>
<name>A0A4S3M487_9FLAO</name>
<evidence type="ECO:0000256" key="6">
    <source>
        <dbReference type="ARBA" id="ARBA00033409"/>
    </source>
</evidence>
<dbReference type="GO" id="GO:0006302">
    <property type="term" value="P:double-strand break repair"/>
    <property type="evidence" value="ECO:0007669"/>
    <property type="project" value="TreeGrafter"/>
</dbReference>
<accession>A0A4S3M487</accession>
<keyword evidence="4 7" id="KW-0233">DNA recombination</keyword>
<sequence length="238" mass="27362">MIIHSQALVISAIKYGDNSLIVKLFTRSSGLRSYLVRGVLSSRKGKMKSAYFQPLTQLEIVANHKDKGGLEYLKEVKLLVHYQTLQSDIRKSTVVMFLSELLNTALQEEEPNEPLFEFLSTAFQWLDHHSEAANFHIAFLIHLSRYLGFYPEDSNTDLPYFDLREGEFSAQSLNETINGELLVKFVLFLGTDFDGMSTIKMNKNQRRELLKSLISYFQLHLQGFKEPRSLSVLNDVFN</sequence>
<dbReference type="GO" id="GO:0006310">
    <property type="term" value="P:DNA recombination"/>
    <property type="evidence" value="ECO:0007669"/>
    <property type="project" value="UniProtKB-UniRule"/>
</dbReference>
<dbReference type="PANTHER" id="PTHR33991">
    <property type="entry name" value="DNA REPAIR PROTEIN RECO"/>
    <property type="match status" value="1"/>
</dbReference>
<dbReference type="InterPro" id="IPR003717">
    <property type="entry name" value="RecO"/>
</dbReference>
<proteinExistence type="inferred from homology"/>
<gene>
    <name evidence="7 9" type="primary">recO</name>
    <name evidence="9" type="ORF">E7Z59_04000</name>
</gene>
<dbReference type="OrthoDB" id="9789152at2"/>
<organism evidence="9 10">
    <name type="scientific">Robertkochia marina</name>
    <dbReference type="NCBI Taxonomy" id="1227945"/>
    <lineage>
        <taxon>Bacteria</taxon>
        <taxon>Pseudomonadati</taxon>
        <taxon>Bacteroidota</taxon>
        <taxon>Flavobacteriia</taxon>
        <taxon>Flavobacteriales</taxon>
        <taxon>Flavobacteriaceae</taxon>
        <taxon>Robertkochia</taxon>
    </lineage>
</organism>
<dbReference type="Proteomes" id="UP000305939">
    <property type="component" value="Unassembled WGS sequence"/>
</dbReference>
<dbReference type="InterPro" id="IPR037278">
    <property type="entry name" value="ARFGAP/RecO"/>
</dbReference>
<dbReference type="Gene3D" id="2.40.50.140">
    <property type="entry name" value="Nucleic acid-binding proteins"/>
    <property type="match status" value="1"/>
</dbReference>
<evidence type="ECO:0000259" key="8">
    <source>
        <dbReference type="Pfam" id="PF11967"/>
    </source>
</evidence>
<dbReference type="Pfam" id="PF02565">
    <property type="entry name" value="RecO_C"/>
    <property type="match status" value="1"/>
</dbReference>
<dbReference type="GO" id="GO:0043590">
    <property type="term" value="C:bacterial nucleoid"/>
    <property type="evidence" value="ECO:0007669"/>
    <property type="project" value="TreeGrafter"/>
</dbReference>
<evidence type="ECO:0000256" key="2">
    <source>
        <dbReference type="ARBA" id="ARBA00021310"/>
    </source>
</evidence>
<evidence type="ECO:0000256" key="4">
    <source>
        <dbReference type="ARBA" id="ARBA00023172"/>
    </source>
</evidence>
<evidence type="ECO:0000256" key="1">
    <source>
        <dbReference type="ARBA" id="ARBA00007452"/>
    </source>
</evidence>
<comment type="function">
    <text evidence="7">Involved in DNA repair and RecF pathway recombination.</text>
</comment>
<protein>
    <recommendedName>
        <fullName evidence="2 7">DNA repair protein RecO</fullName>
    </recommendedName>
    <alternativeName>
        <fullName evidence="6 7">Recombination protein O</fullName>
    </alternativeName>
</protein>
<keyword evidence="10" id="KW-1185">Reference proteome</keyword>
<dbReference type="RefSeq" id="WP_136334988.1">
    <property type="nucleotide sequence ID" value="NZ_QXMP01000001.1"/>
</dbReference>
<evidence type="ECO:0000256" key="5">
    <source>
        <dbReference type="ARBA" id="ARBA00023204"/>
    </source>
</evidence>
<dbReference type="EMBL" id="SSMC01000001">
    <property type="protein sequence ID" value="THD69499.1"/>
    <property type="molecule type" value="Genomic_DNA"/>
</dbReference>
<evidence type="ECO:0000313" key="10">
    <source>
        <dbReference type="Proteomes" id="UP000305939"/>
    </source>
</evidence>
<dbReference type="InterPro" id="IPR012340">
    <property type="entry name" value="NA-bd_OB-fold"/>
</dbReference>
<evidence type="ECO:0000313" key="9">
    <source>
        <dbReference type="EMBL" id="THD69499.1"/>
    </source>
</evidence>
<dbReference type="SUPFAM" id="SSF57863">
    <property type="entry name" value="ArfGap/RecO-like zinc finger"/>
    <property type="match status" value="1"/>
</dbReference>
<dbReference type="Gene3D" id="1.20.1440.120">
    <property type="entry name" value="Recombination protein O, C-terminal domain"/>
    <property type="match status" value="1"/>
</dbReference>
<evidence type="ECO:0000256" key="7">
    <source>
        <dbReference type="HAMAP-Rule" id="MF_00201"/>
    </source>
</evidence>
<comment type="caution">
    <text evidence="9">The sequence shown here is derived from an EMBL/GenBank/DDBJ whole genome shotgun (WGS) entry which is preliminary data.</text>
</comment>
<comment type="similarity">
    <text evidence="1 7">Belongs to the RecO family.</text>
</comment>
<keyword evidence="3 7" id="KW-0227">DNA damage</keyword>
<keyword evidence="5 7" id="KW-0234">DNA repair</keyword>
<dbReference type="InterPro" id="IPR022572">
    <property type="entry name" value="DNA_rep/recomb_RecO_N"/>
</dbReference>
<dbReference type="Pfam" id="PF11967">
    <property type="entry name" value="RecO_N"/>
    <property type="match status" value="1"/>
</dbReference>
<feature type="domain" description="DNA replication/recombination mediator RecO N-terminal" evidence="8">
    <location>
        <begin position="1"/>
        <end position="79"/>
    </location>
</feature>